<proteinExistence type="predicted"/>
<dbReference type="WBParaSite" id="SPAL_0000921400.1">
    <property type="protein sequence ID" value="SPAL_0000921400.1"/>
    <property type="gene ID" value="SPAL_0000921400"/>
</dbReference>
<organism evidence="1 2">
    <name type="scientific">Strongyloides papillosus</name>
    <name type="common">Intestinal threadworm</name>
    <dbReference type="NCBI Taxonomy" id="174720"/>
    <lineage>
        <taxon>Eukaryota</taxon>
        <taxon>Metazoa</taxon>
        <taxon>Ecdysozoa</taxon>
        <taxon>Nematoda</taxon>
        <taxon>Chromadorea</taxon>
        <taxon>Rhabditida</taxon>
        <taxon>Tylenchina</taxon>
        <taxon>Panagrolaimomorpha</taxon>
        <taxon>Strongyloidoidea</taxon>
        <taxon>Strongyloididae</taxon>
        <taxon>Strongyloides</taxon>
    </lineage>
</organism>
<name>A0A0N5BTN5_STREA</name>
<dbReference type="Proteomes" id="UP000046392">
    <property type="component" value="Unplaced"/>
</dbReference>
<evidence type="ECO:0000313" key="2">
    <source>
        <dbReference type="WBParaSite" id="SPAL_0000921400.1"/>
    </source>
</evidence>
<protein>
    <submittedName>
        <fullName evidence="2">Uncharacterized protein</fullName>
    </submittedName>
</protein>
<keyword evidence="1" id="KW-1185">Reference proteome</keyword>
<reference evidence="2" key="1">
    <citation type="submission" date="2017-02" db="UniProtKB">
        <authorList>
            <consortium name="WormBaseParasite"/>
        </authorList>
    </citation>
    <scope>IDENTIFICATION</scope>
</reference>
<sequence length="13" mass="1562">MLRYSYLLCSLSL</sequence>
<accession>A0A0N5BTN5</accession>
<evidence type="ECO:0000313" key="1">
    <source>
        <dbReference type="Proteomes" id="UP000046392"/>
    </source>
</evidence>